<sequence>MPIPLTSFTKSKWLAFFAELTAKVTHHNVLVVMEGCEVIKRILVSSVSVAAFLEEGELITHLVDTIAGDMLSSERRSGGPPLFMAEKLLFTQLETLSLFVDMMLALYVDKDPYYCLLVLARAGDILVTLVKLLQRQHPRFFGLIATMVQSLLSLPLGREVQNLPFNENHSVTFKCHVQKLQAAVAQNKEILQEVLETLQALFFAMDGAMRYCSHTLLNMAARRFRELQKRSKQGSNAGRDSSARQNVGLNRSEPAPSESVMDNTLGSHDTTCLAVDETKMSINTTVEGEDMISAYSTDTSIPEEEYNDCFDRLSNARSHEEFLFMLNRIWCLTVANGEELQRRFTSFNFNRAFRRFLESMPSNHYDQVVFTSVLLWLSRMMSGFHLLGETRDSILSVAGSSLIKIILQDLNTRDLLLSQREASDLSTVDAVVLATSAASMPKVNLSTSSPVLDERSGSLVERPSISLVVFSFLLIAERACEPREMAQWIREAGLFVLLESLIRNVEQTRSALIDTPTTVDGALSDEVYLAGVMAATRTEHVTLAALSCKLLSSVIWNHHAVLTESLASETFGMLKSIIPLLLTIGVHNPTLTSATENSSGSALHHLPSCPRSSRYTSLGECSLVALDACLWLLQVSRMDAVCLSDIILRLPALSRATRNSVHPPLRASVYRCLSRLCDSPTELMTIMQEMPSVVNAAVSSVLEYTKTVPQWEAAAAAEWLADVIRIASSDAEMERSFDFTQSALPDKLLELASCNGITYATAAMMFLMISLFEQQTRFAALHKNSFTNVLLPYGRRSLDCWWQLIFAVAQANEKLVYVREKPIPAVTTTKDALSHFLSGIEGISVHFSFVCSLARGLLFLFASYPILGEQVSNDVMCSFLVSVFALPSPKDVFDMLSSRFGVKVEQRGTLGNSYEVMLQWVIELFSFWFKTANQTAKEPPTLPPAFFTCLCNIMGNSCLSQRIRVHLCSLVSDIVVARSEVLADVLAASSGDLFAASLSIHPASSVCGMQCRLVLLFAPANEKAHEVEWVAAKVEELDGRVQALKKNGGVLGGEEMSSLMMLLSFMSSVVAFPGCRALSRNVMHSFCASLRTTLGYETTQSAAFQAAGALARSSQGRRCLLHEVCSTGDPLARSSFGRIVGITLGVSQSGEKLQLQKDNNNAMKNVPLSEREAFRAAVVSSGFDICATACGNGGEPFTHAVMKLKAVEQVESLLLSNERRRVATPLGPFRLLAALSFHADAQLAIMRQAELMTILVETAANTNHAGSLSLLTLRNLCFNSTLKTKICQDSRLLLTFKAALMTEPPQQIVTHDARGPSSKDCMTMVPSPKGELEAKRVSLQTFAEQKLLRQSKRSECVGTTADFLEASEMCRRQQLAVSAFWSLMYDNQRGKSYVRGALNQSPAVNINKLLRACSDVIGCAPDLETFQEKMSEAIGNIKFLGKVPFKTVCSEFDCWCYTERFAKGACG</sequence>
<reference evidence="2 3" key="1">
    <citation type="submission" date="2013-07" db="EMBL/GenBank/DDBJ databases">
        <authorList>
            <person name="Stoco P.H."/>
            <person name="Wagner G."/>
            <person name="Gerber A."/>
            <person name="Zaha A."/>
            <person name="Thompson C."/>
            <person name="Bartholomeu D.C."/>
            <person name="Luckemeyer D.D."/>
            <person name="Bahia D."/>
            <person name="Loreto E."/>
            <person name="Prestes E.B."/>
            <person name="Lima F.M."/>
            <person name="Rodrigues-Luiz G."/>
            <person name="Vallejo G.A."/>
            <person name="Filho J.F."/>
            <person name="Monteiro K.M."/>
            <person name="Tyler K.M."/>
            <person name="de Almeida L.G."/>
            <person name="Ortiz M.F."/>
            <person name="Siervo M.A."/>
            <person name="de Moraes M.H."/>
            <person name="Cunha O.L."/>
            <person name="Mendonca-Neto R."/>
            <person name="Silva R."/>
            <person name="Teixeira S.M."/>
            <person name="Murta S.M."/>
            <person name="Sincero T.C."/>
            <person name="Mendes T.A."/>
            <person name="Urmenyi T.P."/>
            <person name="Silva V.G."/>
            <person name="da Rocha W.D."/>
            <person name="Andersson B."/>
            <person name="Romanha A.J."/>
            <person name="Steindel M."/>
            <person name="de Vasconcelos A.T."/>
            <person name="Grisard E.C."/>
        </authorList>
    </citation>
    <scope>NUCLEOTIDE SEQUENCE [LARGE SCALE GENOMIC DNA]</scope>
    <source>
        <strain evidence="2 3">SC58</strain>
    </source>
</reference>
<dbReference type="Proteomes" id="UP000031737">
    <property type="component" value="Unassembled WGS sequence"/>
</dbReference>
<dbReference type="OrthoDB" id="272946at2759"/>
<gene>
    <name evidence="2" type="ORF">TRSC58_00923</name>
</gene>
<comment type="caution">
    <text evidence="2">The sequence shown here is derived from an EMBL/GenBank/DDBJ whole genome shotgun (WGS) entry which is preliminary data.</text>
</comment>
<organism evidence="2 3">
    <name type="scientific">Trypanosoma rangeli SC58</name>
    <dbReference type="NCBI Taxonomy" id="429131"/>
    <lineage>
        <taxon>Eukaryota</taxon>
        <taxon>Discoba</taxon>
        <taxon>Euglenozoa</taxon>
        <taxon>Kinetoplastea</taxon>
        <taxon>Metakinetoplastina</taxon>
        <taxon>Trypanosomatida</taxon>
        <taxon>Trypanosomatidae</taxon>
        <taxon>Trypanosoma</taxon>
        <taxon>Herpetosoma</taxon>
    </lineage>
</organism>
<proteinExistence type="predicted"/>
<feature type="compositionally biased region" description="Polar residues" evidence="1">
    <location>
        <begin position="233"/>
        <end position="249"/>
    </location>
</feature>
<evidence type="ECO:0000313" key="3">
    <source>
        <dbReference type="Proteomes" id="UP000031737"/>
    </source>
</evidence>
<dbReference type="EMBL" id="AUPL01000923">
    <property type="protein sequence ID" value="ESL11328.1"/>
    <property type="molecule type" value="Genomic_DNA"/>
</dbReference>
<feature type="region of interest" description="Disordered" evidence="1">
    <location>
        <begin position="228"/>
        <end position="266"/>
    </location>
</feature>
<evidence type="ECO:0000313" key="2">
    <source>
        <dbReference type="EMBL" id="ESL11328.1"/>
    </source>
</evidence>
<dbReference type="VEuPathDB" id="TriTrypDB:TRSC58_00923"/>
<keyword evidence="3" id="KW-1185">Reference proteome</keyword>
<protein>
    <submittedName>
        <fullName evidence="2">Uncharacterized protein</fullName>
    </submittedName>
</protein>
<evidence type="ECO:0000256" key="1">
    <source>
        <dbReference type="SAM" id="MobiDB-lite"/>
    </source>
</evidence>
<name>A0A061J7B3_TRYRA</name>
<accession>A0A061J7B3</accession>